<accession>A0ABU2TTX1</accession>
<organism evidence="2 3">
    <name type="scientific">Streptomyces gibsoniae</name>
    <dbReference type="NCBI Taxonomy" id="3075529"/>
    <lineage>
        <taxon>Bacteria</taxon>
        <taxon>Bacillati</taxon>
        <taxon>Actinomycetota</taxon>
        <taxon>Actinomycetes</taxon>
        <taxon>Kitasatosporales</taxon>
        <taxon>Streptomycetaceae</taxon>
        <taxon>Streptomyces</taxon>
    </lineage>
</organism>
<comment type="caution">
    <text evidence="2">The sequence shown here is derived from an EMBL/GenBank/DDBJ whole genome shotgun (WGS) entry which is preliminary data.</text>
</comment>
<dbReference type="InterPro" id="IPR025337">
    <property type="entry name" value="Questin_oxidase-like"/>
</dbReference>
<protein>
    <submittedName>
        <fullName evidence="2">Questin oxidase family protein</fullName>
    </submittedName>
</protein>
<dbReference type="Pfam" id="PF14027">
    <property type="entry name" value="Questin_oxidase"/>
    <property type="match status" value="1"/>
</dbReference>
<evidence type="ECO:0000256" key="1">
    <source>
        <dbReference type="ARBA" id="ARBA00023002"/>
    </source>
</evidence>
<sequence>MDNDGTLDEAYERLHRTGPEFEGWLSNHGPMAVESMVRRGHGRRVHRWLDVYTRRLDDLPRGTSPVTADDWRTALGDPRRLGDWLAFFAREVTERPWRTVLETWWPRLLPGIAAGATHGVIRTGHAVHALLDHEDGPRLAELGQALGYWAARWQPVPLATPSGTADATSALAGVPRVPDQSAGINHRLDQLTALTDWPAVLAALRPATDAEQARDRLADLTTAAVLRYLTTAHGSAVMLVHSATAPMAVLRTLPALPRTQWAGSFDAAWSASAAVTAAYTPAAPAPRHSLPPAPESAEEAFTLAVHHGDEHVIKLADTSLEIHRRTGEGDALAAVVRAAELIDEL</sequence>
<evidence type="ECO:0000313" key="2">
    <source>
        <dbReference type="EMBL" id="MDT0464292.1"/>
    </source>
</evidence>
<proteinExistence type="predicted"/>
<keyword evidence="1" id="KW-0560">Oxidoreductase</keyword>
<reference evidence="3" key="1">
    <citation type="submission" date="2023-07" db="EMBL/GenBank/DDBJ databases">
        <title>30 novel species of actinomycetes from the DSMZ collection.</title>
        <authorList>
            <person name="Nouioui I."/>
        </authorList>
    </citation>
    <scope>NUCLEOTIDE SEQUENCE [LARGE SCALE GENOMIC DNA]</scope>
    <source>
        <strain evidence="3">DSM 41699</strain>
    </source>
</reference>
<dbReference type="Proteomes" id="UP001183809">
    <property type="component" value="Unassembled WGS sequence"/>
</dbReference>
<keyword evidence="3" id="KW-1185">Reference proteome</keyword>
<evidence type="ECO:0000313" key="3">
    <source>
        <dbReference type="Proteomes" id="UP001183809"/>
    </source>
</evidence>
<name>A0ABU2TTX1_9ACTN</name>
<dbReference type="RefSeq" id="WP_311695413.1">
    <property type="nucleotide sequence ID" value="NZ_JAVREY010000014.1"/>
</dbReference>
<dbReference type="EMBL" id="JAVREY010000014">
    <property type="protein sequence ID" value="MDT0464292.1"/>
    <property type="molecule type" value="Genomic_DNA"/>
</dbReference>
<gene>
    <name evidence="2" type="ORF">RM764_14865</name>
</gene>